<evidence type="ECO:0000313" key="6">
    <source>
        <dbReference type="Proteomes" id="UP000622653"/>
    </source>
</evidence>
<dbReference type="NCBIfam" id="TIGR04247">
    <property type="entry name" value="NosD_copper_fam"/>
    <property type="match status" value="1"/>
</dbReference>
<dbReference type="PANTHER" id="PTHR22990:SF15">
    <property type="entry name" value="F-BOX ONLY PROTEIN 10"/>
    <property type="match status" value="1"/>
</dbReference>
<keyword evidence="3" id="KW-0833">Ubl conjugation pathway</keyword>
<sequence length="398" mass="45224">MKKILVYIIFFIILFYEDSVSAKETLLQTIIDATSPYDTITLQEGTYYGPAVITHPLTIEGEGDVIIQGNFEGNVLTIESDRVQIKNVTIRQSGQQLEDAGILIQQANEVLIDRVRLEDVQRGIFIRGGFGHTLSHNKMMSFPVHYSKRGNGIHLLNTKQAIVINNNINAVQDGIYVDEAFDTKIEHNVVKHSRYGIHFMFSSNAEAHHNTLTENVNGVMAMNSNHIQLINNELTHQLTYRGYGILIYDMESMRIEHNTISNNHNGIDIQSSRDIEVVDNTIAGNYVGLSSKGKNESIQITENDWLANIVQTKLSGEAVQLERNYWDDYKGFDLTGNGVGQLPYETNSTTTDWMVKHPHLQFYFESPAFNLWNTVERMFNRGKVVTDEQPLVRRKGEQ</sequence>
<dbReference type="RefSeq" id="WP_194563160.1">
    <property type="nucleotide sequence ID" value="NZ_JADKPV010000005.1"/>
</dbReference>
<proteinExistence type="predicted"/>
<evidence type="ECO:0000256" key="1">
    <source>
        <dbReference type="ARBA" id="ARBA00004906"/>
    </source>
</evidence>
<keyword evidence="2" id="KW-0677">Repeat</keyword>
<accession>A0A8J7GB88</accession>
<organism evidence="5 6">
    <name type="scientific">Savagea serpentis</name>
    <dbReference type="NCBI Taxonomy" id="2785297"/>
    <lineage>
        <taxon>Bacteria</taxon>
        <taxon>Bacillati</taxon>
        <taxon>Bacillota</taxon>
        <taxon>Bacilli</taxon>
        <taxon>Bacillales</taxon>
        <taxon>Caryophanaceae</taxon>
        <taxon>Savagea</taxon>
    </lineage>
</organism>
<feature type="domain" description="Periplasmic copper-binding protein NosD beta helix" evidence="4">
    <location>
        <begin position="137"/>
        <end position="329"/>
    </location>
</feature>
<dbReference type="PANTHER" id="PTHR22990">
    <property type="entry name" value="F-BOX ONLY PROTEIN"/>
    <property type="match status" value="1"/>
</dbReference>
<dbReference type="InterPro" id="IPR051550">
    <property type="entry name" value="SCF-Subunits/Alg-Epimerases"/>
</dbReference>
<dbReference type="InterPro" id="IPR011050">
    <property type="entry name" value="Pectin_lyase_fold/virulence"/>
</dbReference>
<dbReference type="InterPro" id="IPR012334">
    <property type="entry name" value="Pectin_lyas_fold"/>
</dbReference>
<evidence type="ECO:0000256" key="3">
    <source>
        <dbReference type="ARBA" id="ARBA00022786"/>
    </source>
</evidence>
<reference evidence="5" key="1">
    <citation type="submission" date="2020-11" db="EMBL/GenBank/DDBJ databases">
        <title>Multidrug resistant novel bacterium Savagea serpentis sp. nov., isolated from the scats of a vine snake (Ahaetulla nasuta).</title>
        <authorList>
            <person name="Venkata Ramana V."/>
            <person name="Vikas Patil S."/>
            <person name="Yogita Lugani V."/>
        </authorList>
    </citation>
    <scope>NUCLEOTIDE SEQUENCE</scope>
    <source>
        <strain evidence="5">SN6</strain>
    </source>
</reference>
<dbReference type="InterPro" id="IPR007742">
    <property type="entry name" value="NosD_dom"/>
</dbReference>
<dbReference type="SUPFAM" id="SSF51126">
    <property type="entry name" value="Pectin lyase-like"/>
    <property type="match status" value="1"/>
</dbReference>
<evidence type="ECO:0000313" key="5">
    <source>
        <dbReference type="EMBL" id="MBF4501674.1"/>
    </source>
</evidence>
<dbReference type="SMART" id="SM00710">
    <property type="entry name" value="PbH1"/>
    <property type="match status" value="9"/>
</dbReference>
<evidence type="ECO:0000256" key="2">
    <source>
        <dbReference type="ARBA" id="ARBA00022737"/>
    </source>
</evidence>
<dbReference type="EMBL" id="JADKPV010000005">
    <property type="protein sequence ID" value="MBF4501674.1"/>
    <property type="molecule type" value="Genomic_DNA"/>
</dbReference>
<dbReference type="InterPro" id="IPR022441">
    <property type="entry name" value="Para_beta_helix_rpt-2"/>
</dbReference>
<name>A0A8J7GB88_9BACL</name>
<protein>
    <submittedName>
        <fullName evidence="5">Nitrous oxide reductase family maturation protein NosD</fullName>
    </submittedName>
</protein>
<dbReference type="Pfam" id="PF05048">
    <property type="entry name" value="NosD"/>
    <property type="match status" value="1"/>
</dbReference>
<dbReference type="AlphaFoldDB" id="A0A8J7GB88"/>
<dbReference type="NCBIfam" id="TIGR03804">
    <property type="entry name" value="para_beta_helix"/>
    <property type="match status" value="1"/>
</dbReference>
<comment type="caution">
    <text evidence="5">The sequence shown here is derived from an EMBL/GenBank/DDBJ whole genome shotgun (WGS) entry which is preliminary data.</text>
</comment>
<dbReference type="Gene3D" id="2.160.20.10">
    <property type="entry name" value="Single-stranded right-handed beta-helix, Pectin lyase-like"/>
    <property type="match status" value="2"/>
</dbReference>
<dbReference type="InterPro" id="IPR026464">
    <property type="entry name" value="NosD_copper_fam"/>
</dbReference>
<comment type="pathway">
    <text evidence="1">Protein modification; protein ubiquitination.</text>
</comment>
<dbReference type="InterPro" id="IPR006626">
    <property type="entry name" value="PbH1"/>
</dbReference>
<evidence type="ECO:0000259" key="4">
    <source>
        <dbReference type="Pfam" id="PF05048"/>
    </source>
</evidence>
<keyword evidence="6" id="KW-1185">Reference proteome</keyword>
<gene>
    <name evidence="5" type="primary">nosD</name>
    <name evidence="5" type="ORF">IRY55_09890</name>
</gene>
<dbReference type="Proteomes" id="UP000622653">
    <property type="component" value="Unassembled WGS sequence"/>
</dbReference>